<evidence type="ECO:0000313" key="13">
    <source>
        <dbReference type="EMBL" id="CAC5420260.1"/>
    </source>
</evidence>
<dbReference type="GO" id="GO:0006955">
    <property type="term" value="P:immune response"/>
    <property type="evidence" value="ECO:0007669"/>
    <property type="project" value="TreeGrafter"/>
</dbReference>
<dbReference type="AlphaFoldDB" id="A0A6J8EIC3"/>
<dbReference type="InterPro" id="IPR007110">
    <property type="entry name" value="Ig-like_dom"/>
</dbReference>
<keyword evidence="8" id="KW-0675">Receptor</keyword>
<feature type="signal peptide" evidence="11">
    <location>
        <begin position="1"/>
        <end position="25"/>
    </location>
</feature>
<evidence type="ECO:0000256" key="2">
    <source>
        <dbReference type="ARBA" id="ARBA00022475"/>
    </source>
</evidence>
<dbReference type="SMART" id="SM00406">
    <property type="entry name" value="IGv"/>
    <property type="match status" value="2"/>
</dbReference>
<evidence type="ECO:0000256" key="3">
    <source>
        <dbReference type="ARBA" id="ARBA00022692"/>
    </source>
</evidence>
<name>A0A6J8EIC3_MYTCO</name>
<keyword evidence="10" id="KW-0393">Immunoglobulin domain</keyword>
<keyword evidence="3" id="KW-0812">Transmembrane</keyword>
<dbReference type="InterPro" id="IPR013106">
    <property type="entry name" value="Ig_V-set"/>
</dbReference>
<dbReference type="GO" id="GO:0007166">
    <property type="term" value="P:cell surface receptor signaling pathway"/>
    <property type="evidence" value="ECO:0007669"/>
    <property type="project" value="TreeGrafter"/>
</dbReference>
<proteinExistence type="predicted"/>
<dbReference type="SMART" id="SM00409">
    <property type="entry name" value="IG"/>
    <property type="match status" value="2"/>
</dbReference>
<evidence type="ECO:0000256" key="5">
    <source>
        <dbReference type="ARBA" id="ARBA00022989"/>
    </source>
</evidence>
<evidence type="ECO:0000256" key="7">
    <source>
        <dbReference type="ARBA" id="ARBA00023157"/>
    </source>
</evidence>
<evidence type="ECO:0000259" key="12">
    <source>
        <dbReference type="PROSITE" id="PS50835"/>
    </source>
</evidence>
<feature type="chain" id="PRO_5026886898" description="Ig-like domain-containing protein" evidence="11">
    <location>
        <begin position="26"/>
        <end position="228"/>
    </location>
</feature>
<feature type="domain" description="Ig-like" evidence="12">
    <location>
        <begin position="136"/>
        <end position="224"/>
    </location>
</feature>
<evidence type="ECO:0000256" key="4">
    <source>
        <dbReference type="ARBA" id="ARBA00022729"/>
    </source>
</evidence>
<evidence type="ECO:0000256" key="6">
    <source>
        <dbReference type="ARBA" id="ARBA00023136"/>
    </source>
</evidence>
<dbReference type="Gene3D" id="2.60.40.10">
    <property type="entry name" value="Immunoglobulins"/>
    <property type="match status" value="2"/>
</dbReference>
<dbReference type="GO" id="GO:0071222">
    <property type="term" value="P:cellular response to lipopolysaccharide"/>
    <property type="evidence" value="ECO:0007669"/>
    <property type="project" value="TreeGrafter"/>
</dbReference>
<dbReference type="PROSITE" id="PS50835">
    <property type="entry name" value="IG_LIKE"/>
    <property type="match status" value="2"/>
</dbReference>
<dbReference type="InterPro" id="IPR013783">
    <property type="entry name" value="Ig-like_fold"/>
</dbReference>
<organism evidence="13 14">
    <name type="scientific">Mytilus coruscus</name>
    <name type="common">Sea mussel</name>
    <dbReference type="NCBI Taxonomy" id="42192"/>
    <lineage>
        <taxon>Eukaryota</taxon>
        <taxon>Metazoa</taxon>
        <taxon>Spiralia</taxon>
        <taxon>Lophotrochozoa</taxon>
        <taxon>Mollusca</taxon>
        <taxon>Bivalvia</taxon>
        <taxon>Autobranchia</taxon>
        <taxon>Pteriomorphia</taxon>
        <taxon>Mytilida</taxon>
        <taxon>Mytiloidea</taxon>
        <taxon>Mytilidae</taxon>
        <taxon>Mytilinae</taxon>
        <taxon>Mytilus</taxon>
    </lineage>
</organism>
<keyword evidence="2" id="KW-1003">Cell membrane</keyword>
<keyword evidence="14" id="KW-1185">Reference proteome</keyword>
<gene>
    <name evidence="13" type="ORF">MCOR_52497</name>
</gene>
<evidence type="ECO:0000256" key="8">
    <source>
        <dbReference type="ARBA" id="ARBA00023170"/>
    </source>
</evidence>
<accession>A0A6J8EIC3</accession>
<evidence type="ECO:0000256" key="9">
    <source>
        <dbReference type="ARBA" id="ARBA00023180"/>
    </source>
</evidence>
<keyword evidence="7" id="KW-1015">Disulfide bond</keyword>
<keyword evidence="5" id="KW-1133">Transmembrane helix</keyword>
<evidence type="ECO:0000313" key="14">
    <source>
        <dbReference type="Proteomes" id="UP000507470"/>
    </source>
</evidence>
<dbReference type="InterPro" id="IPR036179">
    <property type="entry name" value="Ig-like_dom_sf"/>
</dbReference>
<dbReference type="InterPro" id="IPR003599">
    <property type="entry name" value="Ig_sub"/>
</dbReference>
<protein>
    <recommendedName>
        <fullName evidence="12">Ig-like domain-containing protein</fullName>
    </recommendedName>
</protein>
<evidence type="ECO:0000256" key="10">
    <source>
        <dbReference type="ARBA" id="ARBA00023319"/>
    </source>
</evidence>
<dbReference type="Pfam" id="PF07686">
    <property type="entry name" value="V-set"/>
    <property type="match status" value="2"/>
</dbReference>
<sequence length="228" mass="26064">MMAIQYQYIYRWMILLSCIYGFCEAEHTVIGHVDSTIILNCTLDGTITWYGPAKNPPPPEAVYFWKNQSNAPDIPDNLRPRLSVVGDFNHGRYNLKIQKLQVTDQGLYMCELKGSVDKFRLKVIAEEEQTVTGHVNSTIILNCTLDGTITWYGPAKNPPPPEAVYSWKNQLNAPDIPDNLRPRLSVVGDFNHGRYNLKIKKLQVTDQGLYMCELKDSVDKLRLKVIEF</sequence>
<dbReference type="EMBL" id="CACVKT020009086">
    <property type="protein sequence ID" value="CAC5420260.1"/>
    <property type="molecule type" value="Genomic_DNA"/>
</dbReference>
<dbReference type="OrthoDB" id="8831214at2759"/>
<keyword evidence="6" id="KW-0472">Membrane</keyword>
<keyword evidence="4 11" id="KW-0732">Signal</keyword>
<evidence type="ECO:0000256" key="1">
    <source>
        <dbReference type="ARBA" id="ARBA00004251"/>
    </source>
</evidence>
<dbReference type="GO" id="GO:0009897">
    <property type="term" value="C:external side of plasma membrane"/>
    <property type="evidence" value="ECO:0007669"/>
    <property type="project" value="TreeGrafter"/>
</dbReference>
<dbReference type="Proteomes" id="UP000507470">
    <property type="component" value="Unassembled WGS sequence"/>
</dbReference>
<reference evidence="13 14" key="1">
    <citation type="submission" date="2020-06" db="EMBL/GenBank/DDBJ databases">
        <authorList>
            <person name="Li R."/>
            <person name="Bekaert M."/>
        </authorList>
    </citation>
    <scope>NUCLEOTIDE SEQUENCE [LARGE SCALE GENOMIC DNA]</scope>
    <source>
        <strain evidence="14">wild</strain>
    </source>
</reference>
<dbReference type="PANTHER" id="PTHR25466">
    <property type="entry name" value="T-LYMPHOCYTE ACTIVATION ANTIGEN"/>
    <property type="match status" value="1"/>
</dbReference>
<dbReference type="PANTHER" id="PTHR25466:SF14">
    <property type="entry name" value="BUTYROPHILIN SUBFAMILY 2 MEMBER A2-LIKE-RELATED"/>
    <property type="match status" value="1"/>
</dbReference>
<dbReference type="SUPFAM" id="SSF48726">
    <property type="entry name" value="Immunoglobulin"/>
    <property type="match status" value="2"/>
</dbReference>
<comment type="subcellular location">
    <subcellularLocation>
        <location evidence="1">Cell membrane</location>
        <topology evidence="1">Single-pass type I membrane protein</topology>
    </subcellularLocation>
</comment>
<feature type="domain" description="Ig-like" evidence="12">
    <location>
        <begin position="35"/>
        <end position="132"/>
    </location>
</feature>
<keyword evidence="9" id="KW-0325">Glycoprotein</keyword>
<dbReference type="InterPro" id="IPR051713">
    <property type="entry name" value="T-cell_Activation_Regulation"/>
</dbReference>
<evidence type="ECO:0000256" key="11">
    <source>
        <dbReference type="SAM" id="SignalP"/>
    </source>
</evidence>